<reference evidence="2 3" key="1">
    <citation type="submission" date="2015-07" db="EMBL/GenBank/DDBJ databases">
        <title>Draft Genome Sequence of Komagataeibacter intermedius Strain AF2, Isolated from Kombucha Tea.</title>
        <authorList>
            <person name="Santos R.A."/>
            <person name="Berretta A.A."/>
            <person name="Barud H.S."/>
            <person name="Ribeiro S.J."/>
            <person name="Gonzalez-Garcia L.N."/>
            <person name="Zucchi T.D."/>
            <person name="Goldman G.H."/>
            <person name="Riano-Pachon D.M."/>
        </authorList>
    </citation>
    <scope>NUCLEOTIDE SEQUENCE [LARGE SCALE GENOMIC DNA]</scope>
    <source>
        <strain evidence="2 3">AF2</strain>
    </source>
</reference>
<dbReference type="Proteomes" id="UP000031553">
    <property type="component" value="Unassembled WGS sequence"/>
</dbReference>
<dbReference type="EMBL" id="JUFX02000001">
    <property type="protein sequence ID" value="KPH89005.1"/>
    <property type="molecule type" value="Genomic_DNA"/>
</dbReference>
<comment type="caution">
    <text evidence="2">The sequence shown here is derived from an EMBL/GenBank/DDBJ whole genome shotgun (WGS) entry which is preliminary data.</text>
</comment>
<evidence type="ECO:0000313" key="3">
    <source>
        <dbReference type="Proteomes" id="UP000031553"/>
    </source>
</evidence>
<proteinExistence type="predicted"/>
<keyword evidence="2" id="KW-0808">Transferase</keyword>
<evidence type="ECO:0000313" key="2">
    <source>
        <dbReference type="EMBL" id="KPH89005.1"/>
    </source>
</evidence>
<dbReference type="Gene3D" id="3.40.50.150">
    <property type="entry name" value="Vaccinia Virus protein VP39"/>
    <property type="match status" value="1"/>
</dbReference>
<dbReference type="AlphaFoldDB" id="A0A0N1N6M5"/>
<protein>
    <submittedName>
        <fullName evidence="2">Methyltransferase</fullName>
    </submittedName>
</protein>
<dbReference type="SUPFAM" id="SSF53335">
    <property type="entry name" value="S-adenosyl-L-methionine-dependent methyltransferases"/>
    <property type="match status" value="1"/>
</dbReference>
<name>A0A0N1N6M5_9PROT</name>
<accession>A0A0N1N6M5</accession>
<feature type="domain" description="Methyltransferase type 11" evidence="1">
    <location>
        <begin position="82"/>
        <end position="128"/>
    </location>
</feature>
<keyword evidence="2" id="KW-0489">Methyltransferase</keyword>
<evidence type="ECO:0000259" key="1">
    <source>
        <dbReference type="Pfam" id="PF08241"/>
    </source>
</evidence>
<dbReference type="GO" id="GO:0032259">
    <property type="term" value="P:methylation"/>
    <property type="evidence" value="ECO:0007669"/>
    <property type="project" value="UniProtKB-KW"/>
</dbReference>
<dbReference type="InterPro" id="IPR013216">
    <property type="entry name" value="Methyltransf_11"/>
</dbReference>
<gene>
    <name evidence="2" type="ORF">GLUCOINTEAF2_0200139</name>
</gene>
<dbReference type="InterPro" id="IPR029063">
    <property type="entry name" value="SAM-dependent_MTases_sf"/>
</dbReference>
<organism evidence="2 3">
    <name type="scientific">Komagataeibacter intermedius AF2</name>
    <dbReference type="NCBI Taxonomy" id="1458464"/>
    <lineage>
        <taxon>Bacteria</taxon>
        <taxon>Pseudomonadati</taxon>
        <taxon>Pseudomonadota</taxon>
        <taxon>Alphaproteobacteria</taxon>
        <taxon>Acetobacterales</taxon>
        <taxon>Acetobacteraceae</taxon>
        <taxon>Komagataeibacter</taxon>
    </lineage>
</organism>
<dbReference type="Pfam" id="PF08241">
    <property type="entry name" value="Methyltransf_11"/>
    <property type="match status" value="1"/>
</dbReference>
<dbReference type="GO" id="GO:0008757">
    <property type="term" value="F:S-adenosylmethionine-dependent methyltransferase activity"/>
    <property type="evidence" value="ECO:0007669"/>
    <property type="project" value="InterPro"/>
</dbReference>
<sequence>MPENMHTAASFYATRRGQVAARLLCQRMAAIWPEGTAGHTLGLGYAHPFLPLWDRPDRPCVSARLDTHVTRDAQPWQGRDCIVNGTHLPFDDLQFDRIVMIHALEVSEDKNSLLRQVWKVLKDDGRLLLVVPNRAGLWAHADNSPFGQGTPFSRRQISRWLANACFRAERHEDALYAPPAGPCPAAPLGMMEWTGRNLFPRLGGVCMIEAVKDIYAAVPTRPATLVPTGLRLRPARVFSRNATSRRQPRDMQNT</sequence>